<proteinExistence type="predicted"/>
<dbReference type="Proteomes" id="UP000433483">
    <property type="component" value="Unassembled WGS sequence"/>
</dbReference>
<dbReference type="OrthoDB" id="121853at2759"/>
<evidence type="ECO:0000313" key="3">
    <source>
        <dbReference type="EMBL" id="KAE9226228.1"/>
    </source>
</evidence>
<dbReference type="AlphaFoldDB" id="A0A6A3YXX7"/>
<gene>
    <name evidence="5" type="ORF">PF001_g4511</name>
    <name evidence="4" type="ORF">PF004_g4513</name>
    <name evidence="3" type="ORF">PF005_g5207</name>
    <name evidence="2" type="ORF">PF007_g4965</name>
    <name evidence="1" type="ORF">PF009_g5620</name>
</gene>
<accession>A0A6A3YXX7</accession>
<evidence type="ECO:0000313" key="5">
    <source>
        <dbReference type="EMBL" id="KAE9322202.1"/>
    </source>
</evidence>
<keyword evidence="7" id="KW-1185">Reference proteome</keyword>
<dbReference type="Proteomes" id="UP000441208">
    <property type="component" value="Unassembled WGS sequence"/>
</dbReference>
<organism evidence="3 7">
    <name type="scientific">Phytophthora fragariae</name>
    <dbReference type="NCBI Taxonomy" id="53985"/>
    <lineage>
        <taxon>Eukaryota</taxon>
        <taxon>Sar</taxon>
        <taxon>Stramenopiles</taxon>
        <taxon>Oomycota</taxon>
        <taxon>Peronosporomycetes</taxon>
        <taxon>Peronosporales</taxon>
        <taxon>Peronosporaceae</taxon>
        <taxon>Phytophthora</taxon>
    </lineage>
</organism>
<evidence type="ECO:0000313" key="4">
    <source>
        <dbReference type="EMBL" id="KAE9247035.1"/>
    </source>
</evidence>
<comment type="caution">
    <text evidence="3">The sequence shown here is derived from an EMBL/GenBank/DDBJ whole genome shotgun (WGS) entry which is preliminary data.</text>
</comment>
<evidence type="ECO:0000313" key="8">
    <source>
        <dbReference type="Proteomes" id="UP000437068"/>
    </source>
</evidence>
<evidence type="ECO:0000313" key="6">
    <source>
        <dbReference type="Proteomes" id="UP000429523"/>
    </source>
</evidence>
<evidence type="ECO:0000313" key="1">
    <source>
        <dbReference type="EMBL" id="KAE8944704.1"/>
    </source>
</evidence>
<reference evidence="6 7" key="1">
    <citation type="submission" date="2018-08" db="EMBL/GenBank/DDBJ databases">
        <title>Genomic investigation of the strawberry pathogen Phytophthora fragariae indicates pathogenicity is determined by transcriptional variation in three key races.</title>
        <authorList>
            <person name="Adams T.M."/>
            <person name="Armitage A.D."/>
            <person name="Sobczyk M.K."/>
            <person name="Bates H.J."/>
            <person name="Dunwell J.M."/>
            <person name="Nellist C.F."/>
            <person name="Harrison R.J."/>
        </authorList>
    </citation>
    <scope>NUCLEOTIDE SEQUENCE [LARGE SCALE GENOMIC DNA]</scope>
    <source>
        <strain evidence="5 8">A4</strain>
        <strain evidence="4 10">BC-23</strain>
        <strain evidence="3 7">NOV-27</strain>
        <strain evidence="2 9">NOV-71</strain>
        <strain evidence="1 6">NOV-9</strain>
    </source>
</reference>
<dbReference type="Proteomes" id="UP000476176">
    <property type="component" value="Unassembled WGS sequence"/>
</dbReference>
<dbReference type="EMBL" id="QXFZ01000167">
    <property type="protein sequence ID" value="KAE9129243.1"/>
    <property type="molecule type" value="Genomic_DNA"/>
</dbReference>
<evidence type="ECO:0008006" key="11">
    <source>
        <dbReference type="Google" id="ProtNLM"/>
    </source>
</evidence>
<evidence type="ECO:0000313" key="2">
    <source>
        <dbReference type="EMBL" id="KAE9129243.1"/>
    </source>
</evidence>
<dbReference type="Proteomes" id="UP000437068">
    <property type="component" value="Unassembled WGS sequence"/>
</dbReference>
<dbReference type="EMBL" id="QXGB01000178">
    <property type="protein sequence ID" value="KAE9226228.1"/>
    <property type="molecule type" value="Genomic_DNA"/>
</dbReference>
<evidence type="ECO:0000313" key="7">
    <source>
        <dbReference type="Proteomes" id="UP000433483"/>
    </source>
</evidence>
<evidence type="ECO:0000313" key="10">
    <source>
        <dbReference type="Proteomes" id="UP000476176"/>
    </source>
</evidence>
<protein>
    <recommendedName>
        <fullName evidence="11">HTH psq-type domain-containing protein</fullName>
    </recommendedName>
</protein>
<dbReference type="EMBL" id="QXGC01000157">
    <property type="protein sequence ID" value="KAE9247035.1"/>
    <property type="molecule type" value="Genomic_DNA"/>
</dbReference>
<name>A0A6A3YXX7_9STRA</name>
<dbReference type="EMBL" id="QXGF01000191">
    <property type="protein sequence ID" value="KAE8944704.1"/>
    <property type="molecule type" value="Genomic_DNA"/>
</dbReference>
<dbReference type="Proteomes" id="UP000429523">
    <property type="component" value="Unassembled WGS sequence"/>
</dbReference>
<evidence type="ECO:0000313" key="9">
    <source>
        <dbReference type="Proteomes" id="UP000441208"/>
    </source>
</evidence>
<sequence>MLTKRLRKHYTINTKRAVLQAIMGKTEREAAWSEGISRWTLNDWRMDEESIFAYEGSEKTLSRTPGRSETVLFSVELITFMKEARRDSEVLTAKTMACYVRDQYPE</sequence>
<dbReference type="EMBL" id="QXGE01000157">
    <property type="protein sequence ID" value="KAE9322202.1"/>
    <property type="molecule type" value="Genomic_DNA"/>
</dbReference>